<dbReference type="PROSITE" id="PS51257">
    <property type="entry name" value="PROKAR_LIPOPROTEIN"/>
    <property type="match status" value="1"/>
</dbReference>
<feature type="chain" id="PRO_5011591542" description="Lipoprotein" evidence="1">
    <location>
        <begin position="20"/>
        <end position="138"/>
    </location>
</feature>
<name>A0A1G7B5B5_9RHOB</name>
<feature type="signal peptide" evidence="1">
    <location>
        <begin position="1"/>
        <end position="19"/>
    </location>
</feature>
<sequence length="138" mass="14587">MSRISILPLLGLLALGACDTNTGNTTLGTLGVPEGQPLAAAQIRALVQGGPYDVRIYDGEFAGTVGRSTWDFEAMRLTGSYRTADGETGSYDMPVSIEGNQLCAGEDDWKQCHLVYPYEGGFMEVTPSGGLHATSVPL</sequence>
<reference evidence="3" key="1">
    <citation type="submission" date="2016-10" db="EMBL/GenBank/DDBJ databases">
        <authorList>
            <person name="Varghese N."/>
            <person name="Submissions S."/>
        </authorList>
    </citation>
    <scope>NUCLEOTIDE SEQUENCE [LARGE SCALE GENOMIC DNA]</scope>
    <source>
        <strain evidence="3">DSM 21424</strain>
    </source>
</reference>
<organism evidence="2 3">
    <name type="scientific">Limimaricola pyoseonensis</name>
    <dbReference type="NCBI Taxonomy" id="521013"/>
    <lineage>
        <taxon>Bacteria</taxon>
        <taxon>Pseudomonadati</taxon>
        <taxon>Pseudomonadota</taxon>
        <taxon>Alphaproteobacteria</taxon>
        <taxon>Rhodobacterales</taxon>
        <taxon>Paracoccaceae</taxon>
        <taxon>Limimaricola</taxon>
    </lineage>
</organism>
<keyword evidence="1" id="KW-0732">Signal</keyword>
<gene>
    <name evidence="2" type="ORF">SAMN04488567_1232</name>
</gene>
<proteinExistence type="predicted"/>
<accession>A0A1G7B5B5</accession>
<keyword evidence="3" id="KW-1185">Reference proteome</keyword>
<dbReference type="RefSeq" id="WP_090110162.1">
    <property type="nucleotide sequence ID" value="NZ_FNAT01000001.1"/>
</dbReference>
<dbReference type="EMBL" id="FNAT01000001">
    <property type="protein sequence ID" value="SDE21496.1"/>
    <property type="molecule type" value="Genomic_DNA"/>
</dbReference>
<dbReference type="Proteomes" id="UP000198922">
    <property type="component" value="Unassembled WGS sequence"/>
</dbReference>
<protein>
    <recommendedName>
        <fullName evidence="4">Lipoprotein</fullName>
    </recommendedName>
</protein>
<evidence type="ECO:0008006" key="4">
    <source>
        <dbReference type="Google" id="ProtNLM"/>
    </source>
</evidence>
<evidence type="ECO:0000256" key="1">
    <source>
        <dbReference type="SAM" id="SignalP"/>
    </source>
</evidence>
<evidence type="ECO:0000313" key="2">
    <source>
        <dbReference type="EMBL" id="SDE21496.1"/>
    </source>
</evidence>
<dbReference type="AlphaFoldDB" id="A0A1G7B5B5"/>
<evidence type="ECO:0000313" key="3">
    <source>
        <dbReference type="Proteomes" id="UP000198922"/>
    </source>
</evidence>